<feature type="transmembrane region" description="Helical" evidence="5">
    <location>
        <begin position="6"/>
        <end position="25"/>
    </location>
</feature>
<dbReference type="Gene3D" id="1.20.1250.20">
    <property type="entry name" value="MFS general substrate transporter like domains"/>
    <property type="match status" value="1"/>
</dbReference>
<dbReference type="PANTHER" id="PTHR23507:SF1">
    <property type="entry name" value="FI18259P1-RELATED"/>
    <property type="match status" value="1"/>
</dbReference>
<comment type="subcellular location">
    <subcellularLocation>
        <location evidence="1">Membrane</location>
        <topology evidence="1">Multi-pass membrane protein</topology>
    </subcellularLocation>
</comment>
<dbReference type="GO" id="GO:0016020">
    <property type="term" value="C:membrane"/>
    <property type="evidence" value="ECO:0007669"/>
    <property type="project" value="UniProtKB-SubCell"/>
</dbReference>
<dbReference type="SUPFAM" id="SSF103473">
    <property type="entry name" value="MFS general substrate transporter"/>
    <property type="match status" value="1"/>
</dbReference>
<feature type="transmembrane region" description="Helical" evidence="5">
    <location>
        <begin position="37"/>
        <end position="54"/>
    </location>
</feature>
<evidence type="ECO:0000256" key="1">
    <source>
        <dbReference type="ARBA" id="ARBA00004141"/>
    </source>
</evidence>
<evidence type="ECO:0000313" key="7">
    <source>
        <dbReference type="Proteomes" id="UP000813444"/>
    </source>
</evidence>
<organism evidence="6 7">
    <name type="scientific">Stachybotrys elegans</name>
    <dbReference type="NCBI Taxonomy" id="80388"/>
    <lineage>
        <taxon>Eukaryota</taxon>
        <taxon>Fungi</taxon>
        <taxon>Dikarya</taxon>
        <taxon>Ascomycota</taxon>
        <taxon>Pezizomycotina</taxon>
        <taxon>Sordariomycetes</taxon>
        <taxon>Hypocreomycetidae</taxon>
        <taxon>Hypocreales</taxon>
        <taxon>Stachybotryaceae</taxon>
        <taxon>Stachybotrys</taxon>
    </lineage>
</organism>
<keyword evidence="7" id="KW-1185">Reference proteome</keyword>
<dbReference type="AlphaFoldDB" id="A0A8K0SZE7"/>
<proteinExistence type="predicted"/>
<keyword evidence="4 5" id="KW-0472">Membrane</keyword>
<evidence type="ECO:0008006" key="8">
    <source>
        <dbReference type="Google" id="ProtNLM"/>
    </source>
</evidence>
<dbReference type="InterPro" id="IPR036259">
    <property type="entry name" value="MFS_trans_sf"/>
</dbReference>
<evidence type="ECO:0000256" key="5">
    <source>
        <dbReference type="SAM" id="Phobius"/>
    </source>
</evidence>
<keyword evidence="3 5" id="KW-1133">Transmembrane helix</keyword>
<feature type="transmembrane region" description="Helical" evidence="5">
    <location>
        <begin position="122"/>
        <end position="145"/>
    </location>
</feature>
<evidence type="ECO:0000256" key="4">
    <source>
        <dbReference type="ARBA" id="ARBA00023136"/>
    </source>
</evidence>
<feature type="transmembrane region" description="Helical" evidence="5">
    <location>
        <begin position="60"/>
        <end position="85"/>
    </location>
</feature>
<evidence type="ECO:0000256" key="2">
    <source>
        <dbReference type="ARBA" id="ARBA00022692"/>
    </source>
</evidence>
<feature type="transmembrane region" description="Helical" evidence="5">
    <location>
        <begin position="92"/>
        <end position="116"/>
    </location>
</feature>
<evidence type="ECO:0000313" key="6">
    <source>
        <dbReference type="EMBL" id="KAH7326244.1"/>
    </source>
</evidence>
<dbReference type="PANTHER" id="PTHR23507">
    <property type="entry name" value="ZGC:174356"/>
    <property type="match status" value="1"/>
</dbReference>
<name>A0A8K0SZE7_9HYPO</name>
<evidence type="ECO:0000256" key="3">
    <source>
        <dbReference type="ARBA" id="ARBA00022989"/>
    </source>
</evidence>
<gene>
    <name evidence="6" type="ORF">B0I35DRAFT_129630</name>
</gene>
<sequence length="177" mass="19835">MRSLVTFVTLMVFVPGISWLCSRYLKCKPLRRDINLARGGTLFFIFGSLCLAMINSQTLVVVGFCLSALGSAIPMLCRAVIMVLLRGHRSGFLLGLLAIAEVLGMLVCQLLLGWLFDVGLRAWAGLPFGVAFLLVLFIGVPAWAIRLSRMQQEGDKHERVIQRQRGSQMRDLHSKWW</sequence>
<comment type="caution">
    <text evidence="6">The sequence shown here is derived from an EMBL/GenBank/DDBJ whole genome shotgun (WGS) entry which is preliminary data.</text>
</comment>
<keyword evidence="2 5" id="KW-0812">Transmembrane</keyword>
<protein>
    <recommendedName>
        <fullName evidence="8">Major facilitator superfamily (MFS) profile domain-containing protein</fullName>
    </recommendedName>
</protein>
<dbReference type="GO" id="GO:0022857">
    <property type="term" value="F:transmembrane transporter activity"/>
    <property type="evidence" value="ECO:0007669"/>
    <property type="project" value="TreeGrafter"/>
</dbReference>
<dbReference type="OrthoDB" id="194139at2759"/>
<dbReference type="EMBL" id="JAGPNK010000002">
    <property type="protein sequence ID" value="KAH7326244.1"/>
    <property type="molecule type" value="Genomic_DNA"/>
</dbReference>
<reference evidence="6" key="1">
    <citation type="journal article" date="2021" name="Nat. Commun.">
        <title>Genetic determinants of endophytism in the Arabidopsis root mycobiome.</title>
        <authorList>
            <person name="Mesny F."/>
            <person name="Miyauchi S."/>
            <person name="Thiergart T."/>
            <person name="Pickel B."/>
            <person name="Atanasova L."/>
            <person name="Karlsson M."/>
            <person name="Huettel B."/>
            <person name="Barry K.W."/>
            <person name="Haridas S."/>
            <person name="Chen C."/>
            <person name="Bauer D."/>
            <person name="Andreopoulos W."/>
            <person name="Pangilinan J."/>
            <person name="LaButti K."/>
            <person name="Riley R."/>
            <person name="Lipzen A."/>
            <person name="Clum A."/>
            <person name="Drula E."/>
            <person name="Henrissat B."/>
            <person name="Kohler A."/>
            <person name="Grigoriev I.V."/>
            <person name="Martin F.M."/>
            <person name="Hacquard S."/>
        </authorList>
    </citation>
    <scope>NUCLEOTIDE SEQUENCE</scope>
    <source>
        <strain evidence="6">MPI-CAGE-CH-0235</strain>
    </source>
</reference>
<accession>A0A8K0SZE7</accession>
<dbReference type="Proteomes" id="UP000813444">
    <property type="component" value="Unassembled WGS sequence"/>
</dbReference>